<dbReference type="Proteomes" id="UP000524237">
    <property type="component" value="Unassembled WGS sequence"/>
</dbReference>
<protein>
    <submittedName>
        <fullName evidence="1">Uncharacterized protein</fullName>
    </submittedName>
</protein>
<keyword evidence="2" id="KW-1185">Reference proteome</keyword>
<gene>
    <name evidence="1" type="ORF">FB555_002100</name>
</gene>
<comment type="caution">
    <text evidence="1">The sequence shown here is derived from an EMBL/GenBank/DDBJ whole genome shotgun (WGS) entry which is preliminary data.</text>
</comment>
<dbReference type="EMBL" id="JACGWU010000009">
    <property type="protein sequence ID" value="MBA8829973.1"/>
    <property type="molecule type" value="Genomic_DNA"/>
</dbReference>
<proteinExistence type="predicted"/>
<organism evidence="1 2">
    <name type="scientific">Alpinimonas psychrophila</name>
    <dbReference type="NCBI Taxonomy" id="748908"/>
    <lineage>
        <taxon>Bacteria</taxon>
        <taxon>Bacillati</taxon>
        <taxon>Actinomycetota</taxon>
        <taxon>Actinomycetes</taxon>
        <taxon>Micrococcales</taxon>
        <taxon>Microbacteriaceae</taxon>
        <taxon>Alpinimonas</taxon>
    </lineage>
</organism>
<name>A0A7W3JVG6_9MICO</name>
<accession>A0A7W3JVG6</accession>
<sequence length="44" mass="5229">MRDWPLLRALTTLLEIKKYLDVKTNSVYLRVTYLTAIRVNLNYG</sequence>
<evidence type="ECO:0000313" key="1">
    <source>
        <dbReference type="EMBL" id="MBA8829973.1"/>
    </source>
</evidence>
<reference evidence="1 2" key="1">
    <citation type="submission" date="2020-07" db="EMBL/GenBank/DDBJ databases">
        <title>Sequencing the genomes of 1000 actinobacteria strains.</title>
        <authorList>
            <person name="Klenk H.-P."/>
        </authorList>
    </citation>
    <scope>NUCLEOTIDE SEQUENCE [LARGE SCALE GENOMIC DNA]</scope>
    <source>
        <strain evidence="1 2">DSM 23737</strain>
    </source>
</reference>
<evidence type="ECO:0000313" key="2">
    <source>
        <dbReference type="Proteomes" id="UP000524237"/>
    </source>
</evidence>
<dbReference type="AlphaFoldDB" id="A0A7W3JVG6"/>